<feature type="compositionally biased region" description="Acidic residues" evidence="1">
    <location>
        <begin position="50"/>
        <end position="84"/>
    </location>
</feature>
<evidence type="ECO:0000256" key="1">
    <source>
        <dbReference type="SAM" id="MobiDB-lite"/>
    </source>
</evidence>
<reference evidence="2 3" key="1">
    <citation type="submission" date="2016-07" db="EMBL/GenBank/DDBJ databases">
        <title>Pervasive Adenine N6-methylation of Active Genes in Fungi.</title>
        <authorList>
            <consortium name="DOE Joint Genome Institute"/>
            <person name="Mondo S.J."/>
            <person name="Dannebaum R.O."/>
            <person name="Kuo R.C."/>
            <person name="Labutti K."/>
            <person name="Haridas S."/>
            <person name="Kuo A."/>
            <person name="Salamov A."/>
            <person name="Ahrendt S.R."/>
            <person name="Lipzen A."/>
            <person name="Sullivan W."/>
            <person name="Andreopoulos W.B."/>
            <person name="Clum A."/>
            <person name="Lindquist E."/>
            <person name="Daum C."/>
            <person name="Ramamoorthy G.K."/>
            <person name="Gryganskyi A."/>
            <person name="Culley D."/>
            <person name="Magnuson J.K."/>
            <person name="James T.Y."/>
            <person name="O'Malley M.A."/>
            <person name="Stajich J.E."/>
            <person name="Spatafora J.W."/>
            <person name="Visel A."/>
            <person name="Grigoriev I.V."/>
        </authorList>
    </citation>
    <scope>NUCLEOTIDE SEQUENCE [LARGE SCALE GENOMIC DNA]</scope>
    <source>
        <strain evidence="2 3">12-1054</strain>
    </source>
</reference>
<dbReference type="OrthoDB" id="205993at2759"/>
<keyword evidence="3" id="KW-1185">Reference proteome</keyword>
<sequence>MPRALRKAQKQKQELELQQAPVPVSDEGSDKEEEDTRSAPNPFDLLNAADDQDEDDDEEEEEEQAQLTTQDEELDADEQEDVDAAIEASLSPSKPKRKKKKNKQKAKQPASVTEDDFKAALQAHQSAVAGTTADPTLPAPFHLANLLSIDVKMLDPAAEMRQFFGSKVVHSEQQERQATLRRQLPRGLNMPMQRGRKSVLVPIDDNWPAQIRGGLEMLSLGEDDGIRLFRFQHPKAYAEQQLRFLEAVGSGDPQVLLNLLGSAPFHVDTLLQASEIFRHQGNHEESGEMLARALYAFDRALHPLFKIATGMVRLPFEIPENRSFYLCIYRYIQSLGRRGLWQTAFEYNKLLYALAPEEDPYAALLSLDYYALKAKRFDYVTKLAEAPWEAILDDNTSHPGMLYSRALSKWLTRPKKPVDAAWEAEAMALMQQAAQAYPAIPAALFAAASAQGPVQWQQVSCTHMQAMHRDLFVFRHKDIYGIPENLAFLRTALLEQDPPLESTHNDESVCWVTYHKAEGPSCHSTHYAQQTRLRVIMTHTSSYSMVLPMKKSVPVLEKSGSVSI</sequence>
<name>A0A1Y2EU45_PROLT</name>
<dbReference type="Proteomes" id="UP000193685">
    <property type="component" value="Unassembled WGS sequence"/>
</dbReference>
<dbReference type="RefSeq" id="XP_040722120.1">
    <property type="nucleotide sequence ID" value="XM_040870768.1"/>
</dbReference>
<feature type="region of interest" description="Disordered" evidence="1">
    <location>
        <begin position="1"/>
        <end position="114"/>
    </location>
</feature>
<dbReference type="STRING" id="56484.A0A1Y2EU45"/>
<gene>
    <name evidence="2" type="ORF">BCR37DRAFT_389783</name>
</gene>
<dbReference type="OMA" id="LEDPLGC"/>
<dbReference type="Pfam" id="PF04910">
    <property type="entry name" value="Tcf25"/>
    <property type="match status" value="1"/>
</dbReference>
<dbReference type="GO" id="GO:0072344">
    <property type="term" value="P:rescue of stalled ribosome"/>
    <property type="evidence" value="ECO:0007669"/>
    <property type="project" value="TreeGrafter"/>
</dbReference>
<evidence type="ECO:0000313" key="3">
    <source>
        <dbReference type="Proteomes" id="UP000193685"/>
    </source>
</evidence>
<accession>A0A1Y2EU45</accession>
<feature type="compositionally biased region" description="Basic residues" evidence="1">
    <location>
        <begin position="94"/>
        <end position="106"/>
    </location>
</feature>
<evidence type="ECO:0000313" key="2">
    <source>
        <dbReference type="EMBL" id="ORY74814.1"/>
    </source>
</evidence>
<dbReference type="GeneID" id="63787367"/>
<feature type="compositionally biased region" description="Basic residues" evidence="1">
    <location>
        <begin position="1"/>
        <end position="10"/>
    </location>
</feature>
<dbReference type="PANTHER" id="PTHR22684:SF0">
    <property type="entry name" value="RIBOSOME QUALITY CONTROL COMPLEX SUBUNIT TCF25"/>
    <property type="match status" value="1"/>
</dbReference>
<organism evidence="2 3">
    <name type="scientific">Protomyces lactucae-debilis</name>
    <dbReference type="NCBI Taxonomy" id="2754530"/>
    <lineage>
        <taxon>Eukaryota</taxon>
        <taxon>Fungi</taxon>
        <taxon>Dikarya</taxon>
        <taxon>Ascomycota</taxon>
        <taxon>Taphrinomycotina</taxon>
        <taxon>Taphrinomycetes</taxon>
        <taxon>Taphrinales</taxon>
        <taxon>Protomycetaceae</taxon>
        <taxon>Protomyces</taxon>
    </lineage>
</organism>
<dbReference type="EMBL" id="MCFI01000028">
    <property type="protein sequence ID" value="ORY74814.1"/>
    <property type="molecule type" value="Genomic_DNA"/>
</dbReference>
<dbReference type="PANTHER" id="PTHR22684">
    <property type="entry name" value="NULP1-RELATED"/>
    <property type="match status" value="1"/>
</dbReference>
<dbReference type="InterPro" id="IPR006994">
    <property type="entry name" value="TCF25/Rqc1"/>
</dbReference>
<dbReference type="AlphaFoldDB" id="A0A1Y2EU45"/>
<comment type="caution">
    <text evidence="2">The sequence shown here is derived from an EMBL/GenBank/DDBJ whole genome shotgun (WGS) entry which is preliminary data.</text>
</comment>
<protein>
    <submittedName>
        <fullName evidence="2">Transcriptional repressor TCF25-domain-containing protein</fullName>
    </submittedName>
</protein>
<dbReference type="GO" id="GO:1990116">
    <property type="term" value="P:ribosome-associated ubiquitin-dependent protein catabolic process"/>
    <property type="evidence" value="ECO:0007669"/>
    <property type="project" value="TreeGrafter"/>
</dbReference>
<dbReference type="GO" id="GO:1990112">
    <property type="term" value="C:RQC complex"/>
    <property type="evidence" value="ECO:0007669"/>
    <property type="project" value="TreeGrafter"/>
</dbReference>
<proteinExistence type="predicted"/>